<accession>A0A5C3PJR6</accession>
<keyword evidence="2" id="KW-1185">Reference proteome</keyword>
<dbReference type="InterPro" id="IPR011009">
    <property type="entry name" value="Kinase-like_dom_sf"/>
</dbReference>
<dbReference type="InterPro" id="IPR008266">
    <property type="entry name" value="Tyr_kinase_AS"/>
</dbReference>
<dbReference type="SUPFAM" id="SSF56112">
    <property type="entry name" value="Protein kinase-like (PK-like)"/>
    <property type="match status" value="1"/>
</dbReference>
<organism evidence="1 2">
    <name type="scientific">Polyporus arcularius HHB13444</name>
    <dbReference type="NCBI Taxonomy" id="1314778"/>
    <lineage>
        <taxon>Eukaryota</taxon>
        <taxon>Fungi</taxon>
        <taxon>Dikarya</taxon>
        <taxon>Basidiomycota</taxon>
        <taxon>Agaricomycotina</taxon>
        <taxon>Agaricomycetes</taxon>
        <taxon>Polyporales</taxon>
        <taxon>Polyporaceae</taxon>
        <taxon>Polyporus</taxon>
    </lineage>
</organism>
<dbReference type="PANTHER" id="PTHR37171">
    <property type="entry name" value="SERINE/THREONINE-PROTEIN KINASE YRZF-RELATED"/>
    <property type="match status" value="1"/>
</dbReference>
<reference evidence="1 2" key="1">
    <citation type="journal article" date="2019" name="Nat. Ecol. Evol.">
        <title>Megaphylogeny resolves global patterns of mushroom evolution.</title>
        <authorList>
            <person name="Varga T."/>
            <person name="Krizsan K."/>
            <person name="Foldi C."/>
            <person name="Dima B."/>
            <person name="Sanchez-Garcia M."/>
            <person name="Sanchez-Ramirez S."/>
            <person name="Szollosi G.J."/>
            <person name="Szarkandi J.G."/>
            <person name="Papp V."/>
            <person name="Albert L."/>
            <person name="Andreopoulos W."/>
            <person name="Angelini C."/>
            <person name="Antonin V."/>
            <person name="Barry K.W."/>
            <person name="Bougher N.L."/>
            <person name="Buchanan P."/>
            <person name="Buyck B."/>
            <person name="Bense V."/>
            <person name="Catcheside P."/>
            <person name="Chovatia M."/>
            <person name="Cooper J."/>
            <person name="Damon W."/>
            <person name="Desjardin D."/>
            <person name="Finy P."/>
            <person name="Geml J."/>
            <person name="Haridas S."/>
            <person name="Hughes K."/>
            <person name="Justo A."/>
            <person name="Karasinski D."/>
            <person name="Kautmanova I."/>
            <person name="Kiss B."/>
            <person name="Kocsube S."/>
            <person name="Kotiranta H."/>
            <person name="LaButti K.M."/>
            <person name="Lechner B.E."/>
            <person name="Liimatainen K."/>
            <person name="Lipzen A."/>
            <person name="Lukacs Z."/>
            <person name="Mihaltcheva S."/>
            <person name="Morgado L.N."/>
            <person name="Niskanen T."/>
            <person name="Noordeloos M.E."/>
            <person name="Ohm R.A."/>
            <person name="Ortiz-Santana B."/>
            <person name="Ovrebo C."/>
            <person name="Racz N."/>
            <person name="Riley R."/>
            <person name="Savchenko A."/>
            <person name="Shiryaev A."/>
            <person name="Soop K."/>
            <person name="Spirin V."/>
            <person name="Szebenyi C."/>
            <person name="Tomsovsky M."/>
            <person name="Tulloss R.E."/>
            <person name="Uehling J."/>
            <person name="Grigoriev I.V."/>
            <person name="Vagvolgyi C."/>
            <person name="Papp T."/>
            <person name="Martin F.M."/>
            <person name="Miettinen O."/>
            <person name="Hibbett D.S."/>
            <person name="Nagy L.G."/>
        </authorList>
    </citation>
    <scope>NUCLEOTIDE SEQUENCE [LARGE SCALE GENOMIC DNA]</scope>
    <source>
        <strain evidence="1 2">HHB13444</strain>
    </source>
</reference>
<dbReference type="STRING" id="1314778.A0A5C3PJR6"/>
<dbReference type="Proteomes" id="UP000308197">
    <property type="component" value="Unassembled WGS sequence"/>
</dbReference>
<dbReference type="InterPro" id="IPR052396">
    <property type="entry name" value="Meiotic_Drive_Suppr_Kinase"/>
</dbReference>
<sequence>MAQLHILHDTLTSSPPSTCPNGTYTATHTELLQVEHGDVEVFRSTVTAPDDASFQFQAVCKMGYGPAIERVKREAGLYQQQLKALQGRYIPRVFGFFVGTTSRGPTAALVMSYEGRQLKRPMGCLPLQFRKRVFRGLRRIHQAGVQHGDIREANVVVRRRRDGSYWPTIVDFDNSHTHEHECVNNRNIKIYGSHPRPQIDLCYELTFAGGPDFTDLWRPRGCMFSTSQIPAEAATDVESVLEAAAHIITANNMSEERSRLVAEGTVKENLDWYDERIKWDRHPLSVE</sequence>
<dbReference type="InParanoid" id="A0A5C3PJR6"/>
<dbReference type="GO" id="GO:0004672">
    <property type="term" value="F:protein kinase activity"/>
    <property type="evidence" value="ECO:0007669"/>
    <property type="project" value="InterPro"/>
</dbReference>
<evidence type="ECO:0000313" key="2">
    <source>
        <dbReference type="Proteomes" id="UP000308197"/>
    </source>
</evidence>
<dbReference type="PROSITE" id="PS00109">
    <property type="entry name" value="PROTEIN_KINASE_TYR"/>
    <property type="match status" value="1"/>
</dbReference>
<protein>
    <submittedName>
        <fullName evidence="1">Uncharacterized protein</fullName>
    </submittedName>
</protein>
<proteinExistence type="predicted"/>
<dbReference type="EMBL" id="ML211079">
    <property type="protein sequence ID" value="TFK89327.1"/>
    <property type="molecule type" value="Genomic_DNA"/>
</dbReference>
<dbReference type="AlphaFoldDB" id="A0A5C3PJR6"/>
<evidence type="ECO:0000313" key="1">
    <source>
        <dbReference type="EMBL" id="TFK89327.1"/>
    </source>
</evidence>
<dbReference type="Gene3D" id="1.10.510.10">
    <property type="entry name" value="Transferase(Phosphotransferase) domain 1"/>
    <property type="match status" value="1"/>
</dbReference>
<gene>
    <name evidence="1" type="ORF">K466DRAFT_661634</name>
</gene>
<dbReference type="PANTHER" id="PTHR37171:SF1">
    <property type="entry name" value="SERINE_THREONINE-PROTEIN KINASE YRZF-RELATED"/>
    <property type="match status" value="1"/>
</dbReference>
<name>A0A5C3PJR6_9APHY</name>